<dbReference type="EMBL" id="LXQC01000198">
    <property type="protein sequence ID" value="TFE65865.1"/>
    <property type="molecule type" value="Genomic_DNA"/>
</dbReference>
<evidence type="ECO:0000313" key="3">
    <source>
        <dbReference type="Proteomes" id="UP000297713"/>
    </source>
</evidence>
<feature type="domain" description="CRISPR system endoribonuclease Csx1 CARF" evidence="1">
    <location>
        <begin position="13"/>
        <end position="133"/>
    </location>
</feature>
<dbReference type="AlphaFoldDB" id="A0A4Y8P6Z1"/>
<proteinExistence type="predicted"/>
<evidence type="ECO:0000313" key="2">
    <source>
        <dbReference type="EMBL" id="TFE65865.1"/>
    </source>
</evidence>
<dbReference type="Proteomes" id="UP000297713">
    <property type="component" value="Unassembled WGS sequence"/>
</dbReference>
<organism evidence="2 3">
    <name type="scientific">Methylacidiphilum caldifontis</name>
    <dbReference type="NCBI Taxonomy" id="2795386"/>
    <lineage>
        <taxon>Bacteria</taxon>
        <taxon>Pseudomonadati</taxon>
        <taxon>Verrucomicrobiota</taxon>
        <taxon>Methylacidiphilae</taxon>
        <taxon>Methylacidiphilales</taxon>
        <taxon>Methylacidiphilaceae</taxon>
        <taxon>Methylacidiphilum (ex Ratnadevi et al. 2023)</taxon>
    </lineage>
</organism>
<sequence length="404" mass="46973">MSIYQLSFLGKGNYRETNYCFKDNGKKIQTKFFPLALAQCYPPDKIFIVVTTTIDSDKDYQKNLDELSNELKNQKLIKITVPSGKSDNELWEIFDNVTDRLIQDITESQDKNPKLNIDITHGFRTIPFIALSSVIYFRLIKDINIKAIYYGAYEARDEEKDESPVFNLYPFVELIDWLGAAKRFIDLGDSSAFATILTKIQNQQHKERQSENPSIHLKSLGKTLEELSLALNLIRISELPSCCKKLKNQIEKEETQNEIKSYAKPFGLVLDKIKEAYRFDSSEDLAQQLKLAEHYLKSNQIVQCGILLREWIVNYTSSQLIDYDANSLEDRENIEDFLNERPNKSLKFKEDFTNEKEEKIKNFWKNISQFRNDLAHCGLGRNYLSAKKLKSNITKCLEHIQKLV</sequence>
<dbReference type="Gene3D" id="3.40.50.10640">
    <property type="entry name" value="SSO1389-like"/>
    <property type="match status" value="1"/>
</dbReference>
<dbReference type="InterPro" id="IPR013383">
    <property type="entry name" value="CRISPR-assoc_prot_DxTHG_CS"/>
</dbReference>
<dbReference type="InterPro" id="IPR053857">
    <property type="entry name" value="Csx1_CARF"/>
</dbReference>
<protein>
    <submittedName>
        <fullName evidence="2">CRISPR-associated protein</fullName>
    </submittedName>
</protein>
<dbReference type="InterPro" id="IPR011742">
    <property type="entry name" value="CRISPR-assoc_prot_TM1812"/>
</dbReference>
<dbReference type="CDD" id="cd09732">
    <property type="entry name" value="Csx1_III-U"/>
    <property type="match status" value="1"/>
</dbReference>
<gene>
    <name evidence="2" type="ORF">A7Q10_02550</name>
</gene>
<dbReference type="Pfam" id="PF22230">
    <property type="entry name" value="Csx1_CARF"/>
    <property type="match status" value="1"/>
</dbReference>
<keyword evidence="3" id="KW-1185">Reference proteome</keyword>
<dbReference type="SUPFAM" id="SSF160980">
    <property type="entry name" value="SSO1389-like"/>
    <property type="match status" value="1"/>
</dbReference>
<comment type="caution">
    <text evidence="2">The sequence shown here is derived from an EMBL/GenBank/DDBJ whole genome shotgun (WGS) entry which is preliminary data.</text>
</comment>
<dbReference type="RefSeq" id="WP_134440888.1">
    <property type="nucleotide sequence ID" value="NZ_LXQC01000198.1"/>
</dbReference>
<reference evidence="2 3" key="1">
    <citation type="submission" date="2016-05" db="EMBL/GenBank/DDBJ databases">
        <title>Diversity and Homogeneity among Thermoacidophilic Verrucomicrobia Methanotrophs Linked with Geographical Origin.</title>
        <authorList>
            <person name="Erikstad H.-A."/>
            <person name="Smestad N.B."/>
            <person name="Ceballos R.M."/>
            <person name="Birkeland N.-K."/>
        </authorList>
    </citation>
    <scope>NUCLEOTIDE SEQUENCE [LARGE SCALE GENOMIC DNA]</scope>
    <source>
        <strain evidence="2 3">Phi</strain>
    </source>
</reference>
<accession>A0A4Y8P6Z1</accession>
<evidence type="ECO:0000259" key="1">
    <source>
        <dbReference type="Pfam" id="PF22230"/>
    </source>
</evidence>
<dbReference type="OrthoDB" id="9777703at2"/>
<dbReference type="NCBIfam" id="TIGR02221">
    <property type="entry name" value="cas_TM1812"/>
    <property type="match status" value="1"/>
</dbReference>
<name>A0A4Y8P6Z1_9BACT</name>
<dbReference type="NCBIfam" id="TIGR02549">
    <property type="entry name" value="CRISPR_DxTHG"/>
    <property type="match status" value="1"/>
</dbReference>